<evidence type="ECO:0000256" key="1">
    <source>
        <dbReference type="ARBA" id="ARBA00009512"/>
    </source>
</evidence>
<dbReference type="PANTHER" id="PTHR21011">
    <property type="entry name" value="MITOCHONDRIAL 28S RIBOSOMAL PROTEIN S6"/>
    <property type="match status" value="1"/>
</dbReference>
<gene>
    <name evidence="8" type="primary">rpsF</name>
    <name evidence="9" type="ORF">SAMN02744040_01557</name>
</gene>
<dbReference type="GO" id="GO:0006412">
    <property type="term" value="P:translation"/>
    <property type="evidence" value="ECO:0007669"/>
    <property type="project" value="UniProtKB-UniRule"/>
</dbReference>
<dbReference type="GO" id="GO:0005737">
    <property type="term" value="C:cytoplasm"/>
    <property type="evidence" value="ECO:0007669"/>
    <property type="project" value="UniProtKB-ARBA"/>
</dbReference>
<dbReference type="AlphaFoldDB" id="A0A1M5RXF4"/>
<dbReference type="NCBIfam" id="TIGR00166">
    <property type="entry name" value="S6"/>
    <property type="match status" value="1"/>
</dbReference>
<dbReference type="HAMAP" id="MF_00360">
    <property type="entry name" value="Ribosomal_bS6"/>
    <property type="match status" value="1"/>
</dbReference>
<dbReference type="STRING" id="1123350.SAMN02744040_01557"/>
<dbReference type="OrthoDB" id="9812702at2"/>
<dbReference type="Proteomes" id="UP000242520">
    <property type="component" value="Unassembled WGS sequence"/>
</dbReference>
<comment type="similarity">
    <text evidence="1 8">Belongs to the bacterial ribosomal protein bS6 family.</text>
</comment>
<keyword evidence="3 8" id="KW-0694">RNA-binding</keyword>
<keyword evidence="5 8" id="KW-0687">Ribonucleoprotein</keyword>
<evidence type="ECO:0000256" key="4">
    <source>
        <dbReference type="ARBA" id="ARBA00022980"/>
    </source>
</evidence>
<dbReference type="GO" id="GO:0070181">
    <property type="term" value="F:small ribosomal subunit rRNA binding"/>
    <property type="evidence" value="ECO:0007669"/>
    <property type="project" value="TreeGrafter"/>
</dbReference>
<comment type="function">
    <text evidence="6 8">Binds together with bS18 to 16S ribosomal RNA.</text>
</comment>
<dbReference type="PANTHER" id="PTHR21011:SF1">
    <property type="entry name" value="SMALL RIBOSOMAL SUBUNIT PROTEIN BS6M"/>
    <property type="match status" value="1"/>
</dbReference>
<dbReference type="GO" id="GO:1990904">
    <property type="term" value="C:ribonucleoprotein complex"/>
    <property type="evidence" value="ECO:0007669"/>
    <property type="project" value="UniProtKB-KW"/>
</dbReference>
<dbReference type="InterPro" id="IPR020814">
    <property type="entry name" value="Ribosomal_S6_plastid/chlpt"/>
</dbReference>
<evidence type="ECO:0000256" key="2">
    <source>
        <dbReference type="ARBA" id="ARBA00022730"/>
    </source>
</evidence>
<evidence type="ECO:0000256" key="8">
    <source>
        <dbReference type="HAMAP-Rule" id="MF_00360"/>
    </source>
</evidence>
<dbReference type="Pfam" id="PF01250">
    <property type="entry name" value="Ribosomal_S6"/>
    <property type="match status" value="1"/>
</dbReference>
<dbReference type="Gene3D" id="3.30.70.60">
    <property type="match status" value="1"/>
</dbReference>
<keyword evidence="4 8" id="KW-0689">Ribosomal protein</keyword>
<dbReference type="InterPro" id="IPR014717">
    <property type="entry name" value="Transl_elong_EF1B/ribsomal_bS6"/>
</dbReference>
<evidence type="ECO:0000256" key="5">
    <source>
        <dbReference type="ARBA" id="ARBA00023274"/>
    </source>
</evidence>
<dbReference type="InterPro" id="IPR000529">
    <property type="entry name" value="Ribosomal_bS6"/>
</dbReference>
<keyword evidence="2 8" id="KW-0699">rRNA-binding</keyword>
<dbReference type="GO" id="GO:0003735">
    <property type="term" value="F:structural constituent of ribosome"/>
    <property type="evidence" value="ECO:0007669"/>
    <property type="project" value="InterPro"/>
</dbReference>
<organism evidence="9 10">
    <name type="scientific">Tepidibacter thalassicus DSM 15285</name>
    <dbReference type="NCBI Taxonomy" id="1123350"/>
    <lineage>
        <taxon>Bacteria</taxon>
        <taxon>Bacillati</taxon>
        <taxon>Bacillota</taxon>
        <taxon>Clostridia</taxon>
        <taxon>Peptostreptococcales</taxon>
        <taxon>Peptostreptococcaceae</taxon>
        <taxon>Tepidibacter</taxon>
    </lineage>
</organism>
<dbReference type="FunFam" id="3.30.70.60:FF:000002">
    <property type="entry name" value="30S ribosomal protein S6"/>
    <property type="match status" value="1"/>
</dbReference>
<name>A0A1M5RXF4_9FIRM</name>
<evidence type="ECO:0000313" key="9">
    <source>
        <dbReference type="EMBL" id="SHH30915.1"/>
    </source>
</evidence>
<dbReference type="RefSeq" id="WP_072725278.1">
    <property type="nucleotide sequence ID" value="NZ_FQXH01000015.1"/>
</dbReference>
<evidence type="ECO:0000313" key="10">
    <source>
        <dbReference type="Proteomes" id="UP000242520"/>
    </source>
</evidence>
<dbReference type="CDD" id="cd00473">
    <property type="entry name" value="bS6"/>
    <property type="match status" value="1"/>
</dbReference>
<keyword evidence="10" id="KW-1185">Reference proteome</keyword>
<evidence type="ECO:0000256" key="3">
    <source>
        <dbReference type="ARBA" id="ARBA00022884"/>
    </source>
</evidence>
<protein>
    <recommendedName>
        <fullName evidence="7 8">Small ribosomal subunit protein bS6</fullName>
    </recommendedName>
</protein>
<reference evidence="10" key="1">
    <citation type="submission" date="2016-11" db="EMBL/GenBank/DDBJ databases">
        <authorList>
            <person name="Varghese N."/>
            <person name="Submissions S."/>
        </authorList>
    </citation>
    <scope>NUCLEOTIDE SEQUENCE [LARGE SCALE GENOMIC DNA]</scope>
    <source>
        <strain evidence="10">DSM 15285</strain>
    </source>
</reference>
<proteinExistence type="inferred from homology"/>
<dbReference type="EMBL" id="FQXH01000015">
    <property type="protein sequence ID" value="SHH30915.1"/>
    <property type="molecule type" value="Genomic_DNA"/>
</dbReference>
<dbReference type="SUPFAM" id="SSF54995">
    <property type="entry name" value="Ribosomal protein S6"/>
    <property type="match status" value="1"/>
</dbReference>
<evidence type="ECO:0000256" key="6">
    <source>
        <dbReference type="ARBA" id="ARBA00035104"/>
    </source>
</evidence>
<dbReference type="GO" id="GO:0005840">
    <property type="term" value="C:ribosome"/>
    <property type="evidence" value="ECO:0007669"/>
    <property type="project" value="UniProtKB-KW"/>
</dbReference>
<evidence type="ECO:0000256" key="7">
    <source>
        <dbReference type="ARBA" id="ARBA00035294"/>
    </source>
</evidence>
<accession>A0A1M5RXF4</accession>
<sequence>MKKYELIYVLKPNVEEEVKEKVQNKVKEMVESVNGQVENVDVWGNKKLAYPIQKFTEGYYVLVNFTANTELPKEIDRNLRINENVIRHMIVNIEE</sequence>
<dbReference type="InterPro" id="IPR035980">
    <property type="entry name" value="Ribosomal_bS6_sf"/>
</dbReference>